<evidence type="ECO:0000313" key="1">
    <source>
        <dbReference type="EMBL" id="PXA02834.1"/>
    </source>
</evidence>
<organism evidence="1 2">
    <name type="scientific">Coraliomargarita sinensis</name>
    <dbReference type="NCBI Taxonomy" id="2174842"/>
    <lineage>
        <taxon>Bacteria</taxon>
        <taxon>Pseudomonadati</taxon>
        <taxon>Verrucomicrobiota</taxon>
        <taxon>Opitutia</taxon>
        <taxon>Puniceicoccales</taxon>
        <taxon>Coraliomargaritaceae</taxon>
        <taxon>Coraliomargarita</taxon>
    </lineage>
</organism>
<reference evidence="1 2" key="1">
    <citation type="submission" date="2018-05" db="EMBL/GenBank/DDBJ databases">
        <title>Coraliomargarita sinensis sp. nov., isolated from a marine solar saltern.</title>
        <authorList>
            <person name="Zhou L.Y."/>
        </authorList>
    </citation>
    <scope>NUCLEOTIDE SEQUENCE [LARGE SCALE GENOMIC DNA]</scope>
    <source>
        <strain evidence="1 2">WN38</strain>
    </source>
</reference>
<name>A0A317ZCH5_9BACT</name>
<dbReference type="Proteomes" id="UP000247099">
    <property type="component" value="Unassembled WGS sequence"/>
</dbReference>
<dbReference type="EMBL" id="QHJQ01000024">
    <property type="protein sequence ID" value="PXA02834.1"/>
    <property type="molecule type" value="Genomic_DNA"/>
</dbReference>
<keyword evidence="2" id="KW-1185">Reference proteome</keyword>
<sequence>MNEDLKKRIIKELEKRDATKPCARCGNNSFTILEEFSRVEQQTDFQNLRLGGPSVPCVVVGCNNCGNMNLHAIGILGFMDEISAKEDKKKEGENNE</sequence>
<protein>
    <submittedName>
        <fullName evidence="1">Uncharacterized protein</fullName>
    </submittedName>
</protein>
<evidence type="ECO:0000313" key="2">
    <source>
        <dbReference type="Proteomes" id="UP000247099"/>
    </source>
</evidence>
<comment type="caution">
    <text evidence="1">The sequence shown here is derived from an EMBL/GenBank/DDBJ whole genome shotgun (WGS) entry which is preliminary data.</text>
</comment>
<proteinExistence type="predicted"/>
<dbReference type="InParanoid" id="A0A317ZCH5"/>
<gene>
    <name evidence="1" type="ORF">DDZ13_15105</name>
</gene>
<dbReference type="AlphaFoldDB" id="A0A317ZCH5"/>
<accession>A0A317ZCH5</accession>
<dbReference type="RefSeq" id="WP_110132296.1">
    <property type="nucleotide sequence ID" value="NZ_QHJQ01000024.1"/>
</dbReference>